<dbReference type="Proteomes" id="UP000823906">
    <property type="component" value="Unassembled WGS sequence"/>
</dbReference>
<dbReference type="EMBL" id="DWWN01000034">
    <property type="protein sequence ID" value="HJC45396.1"/>
    <property type="molecule type" value="Genomic_DNA"/>
</dbReference>
<feature type="domain" description="Transcriptional regulator TetR C-terminal Firmicutes type" evidence="1">
    <location>
        <begin position="44"/>
        <end position="98"/>
    </location>
</feature>
<organism evidence="2 3">
    <name type="scientific">Candidatus Faecalibacterium faecigallinarum</name>
    <dbReference type="NCBI Taxonomy" id="2838577"/>
    <lineage>
        <taxon>Bacteria</taxon>
        <taxon>Bacillati</taxon>
        <taxon>Bacillota</taxon>
        <taxon>Clostridia</taxon>
        <taxon>Eubacteriales</taxon>
        <taxon>Oscillospiraceae</taxon>
        <taxon>Faecalibacterium</taxon>
    </lineage>
</organism>
<reference evidence="2" key="2">
    <citation type="submission" date="2021-04" db="EMBL/GenBank/DDBJ databases">
        <authorList>
            <person name="Gilroy R."/>
        </authorList>
    </citation>
    <scope>NUCLEOTIDE SEQUENCE</scope>
    <source>
        <strain evidence="2">ChiSjej5B23-2810</strain>
    </source>
</reference>
<dbReference type="AlphaFoldDB" id="A0A9D2P6V5"/>
<dbReference type="Pfam" id="PF14278">
    <property type="entry name" value="TetR_C_8"/>
    <property type="match status" value="1"/>
</dbReference>
<reference evidence="2" key="1">
    <citation type="journal article" date="2021" name="PeerJ">
        <title>Extensive microbial diversity within the chicken gut microbiome revealed by metagenomics and culture.</title>
        <authorList>
            <person name="Gilroy R."/>
            <person name="Ravi A."/>
            <person name="Getino M."/>
            <person name="Pursley I."/>
            <person name="Horton D.L."/>
            <person name="Alikhan N.F."/>
            <person name="Baker D."/>
            <person name="Gharbi K."/>
            <person name="Hall N."/>
            <person name="Watson M."/>
            <person name="Adriaenssens E.M."/>
            <person name="Foster-Nyarko E."/>
            <person name="Jarju S."/>
            <person name="Secka A."/>
            <person name="Antonio M."/>
            <person name="Oren A."/>
            <person name="Chaudhuri R.R."/>
            <person name="La Ragione R."/>
            <person name="Hildebrand F."/>
            <person name="Pallen M.J."/>
        </authorList>
    </citation>
    <scope>NUCLEOTIDE SEQUENCE</scope>
    <source>
        <strain evidence="2">ChiSjej5B23-2810</strain>
    </source>
</reference>
<proteinExistence type="predicted"/>
<gene>
    <name evidence="2" type="ORF">H9703_04575</name>
</gene>
<protein>
    <submittedName>
        <fullName evidence="2">TetR family transcriptional regulator C-terminal domain-containing protein</fullName>
    </submittedName>
</protein>
<sequence length="112" mass="12368">MESLKILLGKVNTPQLMISNFFKAEIPEGGHSVCKENLTGLLRNLNGAIVVGTALPEEDKAFIAGFYKYGFVGEMLDWIRRGMKDDHRALARGIALTMQGSIDNAIRNFLAK</sequence>
<dbReference type="InterPro" id="IPR039532">
    <property type="entry name" value="TetR_C_Firmicutes"/>
</dbReference>
<evidence type="ECO:0000313" key="2">
    <source>
        <dbReference type="EMBL" id="HJC45396.1"/>
    </source>
</evidence>
<dbReference type="Gene3D" id="1.10.357.10">
    <property type="entry name" value="Tetracycline Repressor, domain 2"/>
    <property type="match status" value="1"/>
</dbReference>
<name>A0A9D2P6V5_9FIRM</name>
<comment type="caution">
    <text evidence="2">The sequence shown here is derived from an EMBL/GenBank/DDBJ whole genome shotgun (WGS) entry which is preliminary data.</text>
</comment>
<evidence type="ECO:0000259" key="1">
    <source>
        <dbReference type="Pfam" id="PF14278"/>
    </source>
</evidence>
<evidence type="ECO:0000313" key="3">
    <source>
        <dbReference type="Proteomes" id="UP000823906"/>
    </source>
</evidence>
<accession>A0A9D2P6V5</accession>